<dbReference type="VEuPathDB" id="VectorBase:AALFPA_058344"/>
<proteinExistence type="evidence at transcript level"/>
<dbReference type="VEuPathDB" id="VectorBase:AALF020680"/>
<feature type="signal peptide" evidence="2">
    <location>
        <begin position="1"/>
        <end position="24"/>
    </location>
</feature>
<feature type="compositionally biased region" description="Low complexity" evidence="1">
    <location>
        <begin position="89"/>
        <end position="113"/>
    </location>
</feature>
<keyword evidence="2" id="KW-0732">Signal</keyword>
<name>A0A023EGA7_AEDAL</name>
<feature type="compositionally biased region" description="Gly residues" evidence="1">
    <location>
        <begin position="114"/>
        <end position="125"/>
    </location>
</feature>
<evidence type="ECO:0000256" key="1">
    <source>
        <dbReference type="SAM" id="MobiDB-lite"/>
    </source>
</evidence>
<accession>A0A023EGA7</accession>
<feature type="region of interest" description="Disordered" evidence="1">
    <location>
        <begin position="89"/>
        <end position="142"/>
    </location>
</feature>
<sequence>MLRLAIFGFAVVLTTLNSIPSSDAFGTDIFEQLADLLFGSDSSEEDGSGMIVTAKPNASVTVLCENKCNLNVTCINCMKVDSTMMNPAGSSTTTPAAGTTAAASGGATTAPPNGAGGGGGGGGNGATTSAEMPTTMTTTVAP</sequence>
<dbReference type="EMBL" id="GAPW01005702">
    <property type="protein sequence ID" value="JAC07896.1"/>
    <property type="molecule type" value="mRNA"/>
</dbReference>
<dbReference type="VEuPathDB" id="VectorBase:AALC636_013669"/>
<evidence type="ECO:0000313" key="3">
    <source>
        <dbReference type="EMBL" id="JAC07896.1"/>
    </source>
</evidence>
<reference evidence="3" key="1">
    <citation type="journal article" date="2014" name="PLoS Negl. Trop. Dis.">
        <title>Identification and characterization of seminal fluid proteins in the Asian tiger mosquito, Aedes albopictus.</title>
        <authorList>
            <person name="Boes K.E."/>
            <person name="Ribeiro J.M."/>
            <person name="Wong A."/>
            <person name="Harrington L.C."/>
            <person name="Wolfner M.F."/>
            <person name="Sirot L.K."/>
        </authorList>
    </citation>
    <scope>NUCLEOTIDE SEQUENCE</scope>
    <source>
        <tissue evidence="3">Reproductive organs</tissue>
    </source>
</reference>
<feature type="compositionally biased region" description="Low complexity" evidence="1">
    <location>
        <begin position="126"/>
        <end position="142"/>
    </location>
</feature>
<organism evidence="3">
    <name type="scientific">Aedes albopictus</name>
    <name type="common">Asian tiger mosquito</name>
    <name type="synonym">Stegomyia albopicta</name>
    <dbReference type="NCBI Taxonomy" id="7160"/>
    <lineage>
        <taxon>Eukaryota</taxon>
        <taxon>Metazoa</taxon>
        <taxon>Ecdysozoa</taxon>
        <taxon>Arthropoda</taxon>
        <taxon>Hexapoda</taxon>
        <taxon>Insecta</taxon>
        <taxon>Pterygota</taxon>
        <taxon>Neoptera</taxon>
        <taxon>Endopterygota</taxon>
        <taxon>Diptera</taxon>
        <taxon>Nematocera</taxon>
        <taxon>Culicoidea</taxon>
        <taxon>Culicidae</taxon>
        <taxon>Culicinae</taxon>
        <taxon>Aedini</taxon>
        <taxon>Aedes</taxon>
        <taxon>Stegomyia</taxon>
    </lineage>
</organism>
<evidence type="ECO:0000256" key="2">
    <source>
        <dbReference type="SAM" id="SignalP"/>
    </source>
</evidence>
<dbReference type="AlphaFoldDB" id="A0A023EGA7"/>
<protein>
    <submittedName>
        <fullName evidence="3">Putative cpij000641 salivary asparagine-rich mucin</fullName>
    </submittedName>
</protein>
<feature type="chain" id="PRO_5001519569" evidence="2">
    <location>
        <begin position="25"/>
        <end position="142"/>
    </location>
</feature>